<evidence type="ECO:0000256" key="1">
    <source>
        <dbReference type="ARBA" id="ARBA00004651"/>
    </source>
</evidence>
<proteinExistence type="predicted"/>
<name>A0ABR6GTA2_9BURK</name>
<feature type="transmembrane region" description="Helical" evidence="8">
    <location>
        <begin position="89"/>
        <end position="110"/>
    </location>
</feature>
<dbReference type="InterPro" id="IPR050297">
    <property type="entry name" value="LipidA_mod_glycosyltrf_83"/>
</dbReference>
<dbReference type="PANTHER" id="PTHR33908:SF3">
    <property type="entry name" value="UNDECAPRENYL PHOSPHATE-ALPHA-4-AMINO-4-DEOXY-L-ARABINOSE ARABINOSYL TRANSFERASE"/>
    <property type="match status" value="1"/>
</dbReference>
<comment type="subcellular location">
    <subcellularLocation>
        <location evidence="1">Cell membrane</location>
        <topology evidence="1">Multi-pass membrane protein</topology>
    </subcellularLocation>
</comment>
<keyword evidence="5 8" id="KW-0812">Transmembrane</keyword>
<protein>
    <submittedName>
        <fullName evidence="10">4-amino-4-deoxy-L-arabinose transferase-like glycosyltransferase</fullName>
    </submittedName>
</protein>
<comment type="caution">
    <text evidence="10">The sequence shown here is derived from an EMBL/GenBank/DDBJ whole genome shotgun (WGS) entry which is preliminary data.</text>
</comment>
<feature type="transmembrane region" description="Helical" evidence="8">
    <location>
        <begin position="117"/>
        <end position="138"/>
    </location>
</feature>
<sequence length="515" mass="57097">MGAVMKAPALSRRELVWVALAALLWLAWSAGLRPLELPDEGRYVGVAWEGLRSGQWLVPLLNGEPFFHKPPLFYWITEASLTLFGSSALAARTAPLLGGWMAALSLWWLLRRWSGPALARVALMVLLAMPLTLLGSQYANLDMLVAGCVSATVCLAADALLRRQQGLPWQRVLVAAHAVAGLGVLAKGLIGFVLPGLIVMIWLAWRRRWRDLPVLFWPPGLLVMVAVASPWYVAMQMRFPEFLHFFFVVQHFERFSGGGFNNAMPFWFFPAVLLVASLPALPWLVLGHLGTRPRDREDDHGLLSLMGVWLVTVVVFFSLPQSKLVGYILPAVPPLAALVALAWQRLQPATPRMRLWGWVSLGLSAAVSVGAVIALTVSPLRTTRALAEDLRSQRHAGEPVFMLNRFDYDLPMYAGLDAPVWVQSDWDTEDPMARDNWRKELAETRHFSPTGENRHLVNEAAMLKAMCAAPVSWLVASTRDVPAHPWLTRVEPVSTHRGLSLWRLAPAQLPCGAQG</sequence>
<evidence type="ECO:0000313" key="10">
    <source>
        <dbReference type="EMBL" id="MBB3195334.1"/>
    </source>
</evidence>
<accession>A0ABR6GTA2</accession>
<evidence type="ECO:0000256" key="6">
    <source>
        <dbReference type="ARBA" id="ARBA00022989"/>
    </source>
</evidence>
<feature type="transmembrane region" description="Helical" evidence="8">
    <location>
        <begin position="325"/>
        <end position="343"/>
    </location>
</feature>
<evidence type="ECO:0000256" key="7">
    <source>
        <dbReference type="ARBA" id="ARBA00023136"/>
    </source>
</evidence>
<gene>
    <name evidence="10" type="ORF">FHS28_002737</name>
</gene>
<keyword evidence="4" id="KW-0808">Transferase</keyword>
<keyword evidence="2" id="KW-1003">Cell membrane</keyword>
<evidence type="ECO:0000256" key="5">
    <source>
        <dbReference type="ARBA" id="ARBA00022692"/>
    </source>
</evidence>
<evidence type="ECO:0000256" key="8">
    <source>
        <dbReference type="SAM" id="Phobius"/>
    </source>
</evidence>
<dbReference type="InterPro" id="IPR038731">
    <property type="entry name" value="RgtA/B/C-like"/>
</dbReference>
<feature type="transmembrane region" description="Helical" evidence="8">
    <location>
        <begin position="355"/>
        <end position="377"/>
    </location>
</feature>
<organism evidence="10 11">
    <name type="scientific">Roseateles terrae</name>
    <dbReference type="NCBI Taxonomy" id="431060"/>
    <lineage>
        <taxon>Bacteria</taxon>
        <taxon>Pseudomonadati</taxon>
        <taxon>Pseudomonadota</taxon>
        <taxon>Betaproteobacteria</taxon>
        <taxon>Burkholderiales</taxon>
        <taxon>Sphaerotilaceae</taxon>
        <taxon>Roseateles</taxon>
    </lineage>
</organism>
<evidence type="ECO:0000256" key="2">
    <source>
        <dbReference type="ARBA" id="ARBA00022475"/>
    </source>
</evidence>
<feature type="transmembrane region" description="Helical" evidence="8">
    <location>
        <begin position="173"/>
        <end position="203"/>
    </location>
</feature>
<evidence type="ECO:0000259" key="9">
    <source>
        <dbReference type="Pfam" id="PF13231"/>
    </source>
</evidence>
<dbReference type="Proteomes" id="UP000574369">
    <property type="component" value="Unassembled WGS sequence"/>
</dbReference>
<dbReference type="Pfam" id="PF13231">
    <property type="entry name" value="PMT_2"/>
    <property type="match status" value="1"/>
</dbReference>
<feature type="domain" description="Glycosyltransferase RgtA/B/C/D-like" evidence="9">
    <location>
        <begin position="68"/>
        <end position="231"/>
    </location>
</feature>
<dbReference type="EMBL" id="JACHXO010000004">
    <property type="protein sequence ID" value="MBB3195334.1"/>
    <property type="molecule type" value="Genomic_DNA"/>
</dbReference>
<evidence type="ECO:0000313" key="11">
    <source>
        <dbReference type="Proteomes" id="UP000574369"/>
    </source>
</evidence>
<dbReference type="PANTHER" id="PTHR33908">
    <property type="entry name" value="MANNOSYLTRANSFERASE YKCB-RELATED"/>
    <property type="match status" value="1"/>
</dbReference>
<feature type="transmembrane region" description="Helical" evidence="8">
    <location>
        <begin position="301"/>
        <end position="319"/>
    </location>
</feature>
<evidence type="ECO:0000256" key="3">
    <source>
        <dbReference type="ARBA" id="ARBA00022676"/>
    </source>
</evidence>
<keyword evidence="11" id="KW-1185">Reference proteome</keyword>
<reference evidence="10 11" key="1">
    <citation type="submission" date="2020-08" db="EMBL/GenBank/DDBJ databases">
        <title>Genomic Encyclopedia of Type Strains, Phase III (KMG-III): the genomes of soil and plant-associated and newly described type strains.</title>
        <authorList>
            <person name="Whitman W."/>
        </authorList>
    </citation>
    <scope>NUCLEOTIDE SEQUENCE [LARGE SCALE GENOMIC DNA]</scope>
    <source>
        <strain evidence="10 11">CECT 7247</strain>
    </source>
</reference>
<feature type="transmembrane region" description="Helical" evidence="8">
    <location>
        <begin position="266"/>
        <end position="289"/>
    </location>
</feature>
<keyword evidence="3" id="KW-0328">Glycosyltransferase</keyword>
<keyword evidence="7 8" id="KW-0472">Membrane</keyword>
<evidence type="ECO:0000256" key="4">
    <source>
        <dbReference type="ARBA" id="ARBA00022679"/>
    </source>
</evidence>
<keyword evidence="6 8" id="KW-1133">Transmembrane helix</keyword>
<dbReference type="RefSeq" id="WP_184294789.1">
    <property type="nucleotide sequence ID" value="NZ_JACHXO010000004.1"/>
</dbReference>
<feature type="transmembrane region" description="Helical" evidence="8">
    <location>
        <begin position="215"/>
        <end position="235"/>
    </location>
</feature>